<dbReference type="InterPro" id="IPR041698">
    <property type="entry name" value="Methyltransf_25"/>
</dbReference>
<feature type="region of interest" description="Disordered" evidence="1">
    <location>
        <begin position="306"/>
        <end position="327"/>
    </location>
</feature>
<name>A0AAN7HNK5_9PEZI</name>
<reference evidence="3" key="1">
    <citation type="journal article" date="2023" name="Mol. Phylogenet. Evol.">
        <title>Genome-scale phylogeny and comparative genomics of the fungal order Sordariales.</title>
        <authorList>
            <person name="Hensen N."/>
            <person name="Bonometti L."/>
            <person name="Westerberg I."/>
            <person name="Brannstrom I.O."/>
            <person name="Guillou S."/>
            <person name="Cros-Aarteil S."/>
            <person name="Calhoun S."/>
            <person name="Haridas S."/>
            <person name="Kuo A."/>
            <person name="Mondo S."/>
            <person name="Pangilinan J."/>
            <person name="Riley R."/>
            <person name="LaButti K."/>
            <person name="Andreopoulos B."/>
            <person name="Lipzen A."/>
            <person name="Chen C."/>
            <person name="Yan M."/>
            <person name="Daum C."/>
            <person name="Ng V."/>
            <person name="Clum A."/>
            <person name="Steindorff A."/>
            <person name="Ohm R.A."/>
            <person name="Martin F."/>
            <person name="Silar P."/>
            <person name="Natvig D.O."/>
            <person name="Lalanne C."/>
            <person name="Gautier V."/>
            <person name="Ament-Velasquez S.L."/>
            <person name="Kruys A."/>
            <person name="Hutchinson M.I."/>
            <person name="Powell A.J."/>
            <person name="Barry K."/>
            <person name="Miller A.N."/>
            <person name="Grigoriev I.V."/>
            <person name="Debuchy R."/>
            <person name="Gladieux P."/>
            <person name="Hiltunen Thoren M."/>
            <person name="Johannesson H."/>
        </authorList>
    </citation>
    <scope>NUCLEOTIDE SEQUENCE</scope>
    <source>
        <strain evidence="3">CBS 359.72</strain>
    </source>
</reference>
<dbReference type="AlphaFoldDB" id="A0AAN7HNK5"/>
<feature type="domain" description="Methyltransferase" evidence="2">
    <location>
        <begin position="133"/>
        <end position="229"/>
    </location>
</feature>
<dbReference type="Gene3D" id="3.40.50.150">
    <property type="entry name" value="Vaccinia Virus protein VP39"/>
    <property type="match status" value="1"/>
</dbReference>
<dbReference type="InterPro" id="IPR050447">
    <property type="entry name" value="Erg6_SMT_methyltransf"/>
</dbReference>
<keyword evidence="3" id="KW-0489">Methyltransferase</keyword>
<dbReference type="GO" id="GO:0008168">
    <property type="term" value="F:methyltransferase activity"/>
    <property type="evidence" value="ECO:0007669"/>
    <property type="project" value="UniProtKB-KW"/>
</dbReference>
<feature type="compositionally biased region" description="Basic and acidic residues" evidence="1">
    <location>
        <begin position="314"/>
        <end position="327"/>
    </location>
</feature>
<comment type="caution">
    <text evidence="3">The sequence shown here is derived from an EMBL/GenBank/DDBJ whole genome shotgun (WGS) entry which is preliminary data.</text>
</comment>
<dbReference type="Proteomes" id="UP001303647">
    <property type="component" value="Unassembled WGS sequence"/>
</dbReference>
<evidence type="ECO:0000259" key="2">
    <source>
        <dbReference type="Pfam" id="PF13649"/>
    </source>
</evidence>
<dbReference type="PANTHER" id="PTHR44068">
    <property type="entry name" value="ZGC:194242"/>
    <property type="match status" value="1"/>
</dbReference>
<reference evidence="3" key="2">
    <citation type="submission" date="2023-05" db="EMBL/GenBank/DDBJ databases">
        <authorList>
            <consortium name="Lawrence Berkeley National Laboratory"/>
            <person name="Steindorff A."/>
            <person name="Hensen N."/>
            <person name="Bonometti L."/>
            <person name="Westerberg I."/>
            <person name="Brannstrom I.O."/>
            <person name="Guillou S."/>
            <person name="Cros-Aarteil S."/>
            <person name="Calhoun S."/>
            <person name="Haridas S."/>
            <person name="Kuo A."/>
            <person name="Mondo S."/>
            <person name="Pangilinan J."/>
            <person name="Riley R."/>
            <person name="Labutti K."/>
            <person name="Andreopoulos B."/>
            <person name="Lipzen A."/>
            <person name="Chen C."/>
            <person name="Yanf M."/>
            <person name="Daum C."/>
            <person name="Ng V."/>
            <person name="Clum A."/>
            <person name="Ohm R."/>
            <person name="Martin F."/>
            <person name="Silar P."/>
            <person name="Natvig D."/>
            <person name="Lalanne C."/>
            <person name="Gautier V."/>
            <person name="Ament-Velasquez S.L."/>
            <person name="Kruys A."/>
            <person name="Hutchinson M.I."/>
            <person name="Powell A.J."/>
            <person name="Barry K."/>
            <person name="Miller A.N."/>
            <person name="Grigoriev I.V."/>
            <person name="Debuchy R."/>
            <person name="Gladieux P."/>
            <person name="Thoren M.H."/>
            <person name="Johannesson H."/>
        </authorList>
    </citation>
    <scope>NUCLEOTIDE SEQUENCE</scope>
    <source>
        <strain evidence="3">CBS 359.72</strain>
    </source>
</reference>
<sequence>MQRSQDSTQDFAPSVDASNAPARGSNSTSPGGPQSPQLSPSLETVMQPGATSAELPANVKERVKESYDAIATAYNQWTLLHQARRMHYTTRLLEFIQADRRNTLETGRSGQAHEKGNMDDGGDLVSLKGMHALEVGCGTGVPVLEILLSKEMDTIGVDISASQIALARANFPHQTATLQAVWAERDMMDLRYPPANFDVVIGLYSLNHLPREEQTVFLHRAHRWLKPGGMLMVNFPQEELQSEVAEHWLEQDKGWMFWSSWGEEKTMQVIEGLEGMEVLLKEVTEADEGDPAFVWVIARKNRIVKSAENSSEEAAGKDGTEKNEGDV</sequence>
<dbReference type="CDD" id="cd02440">
    <property type="entry name" value="AdoMet_MTases"/>
    <property type="match status" value="1"/>
</dbReference>
<dbReference type="GO" id="GO:0032259">
    <property type="term" value="P:methylation"/>
    <property type="evidence" value="ECO:0007669"/>
    <property type="project" value="UniProtKB-KW"/>
</dbReference>
<organism evidence="3 4">
    <name type="scientific">Corynascus novoguineensis</name>
    <dbReference type="NCBI Taxonomy" id="1126955"/>
    <lineage>
        <taxon>Eukaryota</taxon>
        <taxon>Fungi</taxon>
        <taxon>Dikarya</taxon>
        <taxon>Ascomycota</taxon>
        <taxon>Pezizomycotina</taxon>
        <taxon>Sordariomycetes</taxon>
        <taxon>Sordariomycetidae</taxon>
        <taxon>Sordariales</taxon>
        <taxon>Chaetomiaceae</taxon>
        <taxon>Corynascus</taxon>
    </lineage>
</organism>
<evidence type="ECO:0000313" key="4">
    <source>
        <dbReference type="Proteomes" id="UP001303647"/>
    </source>
</evidence>
<dbReference type="Pfam" id="PF13649">
    <property type="entry name" value="Methyltransf_25"/>
    <property type="match status" value="1"/>
</dbReference>
<accession>A0AAN7HNK5</accession>
<keyword evidence="3" id="KW-0808">Transferase</keyword>
<proteinExistence type="predicted"/>
<gene>
    <name evidence="3" type="ORF">C7999DRAFT_42378</name>
</gene>
<dbReference type="PANTHER" id="PTHR44068:SF11">
    <property type="entry name" value="GERANYL DIPHOSPHATE 2-C-METHYLTRANSFERASE"/>
    <property type="match status" value="1"/>
</dbReference>
<dbReference type="EMBL" id="MU857681">
    <property type="protein sequence ID" value="KAK4246154.1"/>
    <property type="molecule type" value="Genomic_DNA"/>
</dbReference>
<feature type="compositionally biased region" description="Low complexity" evidence="1">
    <location>
        <begin position="29"/>
        <end position="42"/>
    </location>
</feature>
<evidence type="ECO:0000313" key="3">
    <source>
        <dbReference type="EMBL" id="KAK4246154.1"/>
    </source>
</evidence>
<evidence type="ECO:0000256" key="1">
    <source>
        <dbReference type="SAM" id="MobiDB-lite"/>
    </source>
</evidence>
<dbReference type="SUPFAM" id="SSF53335">
    <property type="entry name" value="S-adenosyl-L-methionine-dependent methyltransferases"/>
    <property type="match status" value="1"/>
</dbReference>
<feature type="compositionally biased region" description="Polar residues" evidence="1">
    <location>
        <begin position="1"/>
        <end position="11"/>
    </location>
</feature>
<protein>
    <submittedName>
        <fullName evidence="3">S-adenosyl-L-methionine-dependent methyltransferase</fullName>
    </submittedName>
</protein>
<keyword evidence="4" id="KW-1185">Reference proteome</keyword>
<dbReference type="InterPro" id="IPR029063">
    <property type="entry name" value="SAM-dependent_MTases_sf"/>
</dbReference>
<feature type="region of interest" description="Disordered" evidence="1">
    <location>
        <begin position="1"/>
        <end position="42"/>
    </location>
</feature>